<dbReference type="PANTHER" id="PTHR43877:SF2">
    <property type="entry name" value="AMINOALKYLPHOSPHONATE N-ACETYLTRANSFERASE-RELATED"/>
    <property type="match status" value="1"/>
</dbReference>
<gene>
    <name evidence="4" type="ORF">EAX62_15600</name>
</gene>
<evidence type="ECO:0000256" key="1">
    <source>
        <dbReference type="ARBA" id="ARBA00022679"/>
    </source>
</evidence>
<organism evidence="4 5">
    <name type="scientific">Tessaracoccus antarcticus</name>
    <dbReference type="NCBI Taxonomy" id="2479848"/>
    <lineage>
        <taxon>Bacteria</taxon>
        <taxon>Bacillati</taxon>
        <taxon>Actinomycetota</taxon>
        <taxon>Actinomycetes</taxon>
        <taxon>Propionibacteriales</taxon>
        <taxon>Propionibacteriaceae</taxon>
        <taxon>Tessaracoccus</taxon>
    </lineage>
</organism>
<dbReference type="InterPro" id="IPR000182">
    <property type="entry name" value="GNAT_dom"/>
</dbReference>
<dbReference type="EMBL" id="REFW01000006">
    <property type="protein sequence ID" value="RMB57467.1"/>
    <property type="molecule type" value="Genomic_DNA"/>
</dbReference>
<reference evidence="4 5" key="1">
    <citation type="submission" date="2018-10" db="EMBL/GenBank/DDBJ databases">
        <title>Tessaracoccus antarcticuss sp. nov., isolated from sediment.</title>
        <authorList>
            <person name="Zhou L.Y."/>
            <person name="Du Z.J."/>
        </authorList>
    </citation>
    <scope>NUCLEOTIDE SEQUENCE [LARGE SCALE GENOMIC DNA]</scope>
    <source>
        <strain evidence="4 5">JDX10</strain>
    </source>
</reference>
<evidence type="ECO:0000313" key="4">
    <source>
        <dbReference type="EMBL" id="RMB57467.1"/>
    </source>
</evidence>
<feature type="domain" description="N-acetyltransferase" evidence="3">
    <location>
        <begin position="45"/>
        <end position="202"/>
    </location>
</feature>
<evidence type="ECO:0000259" key="3">
    <source>
        <dbReference type="PROSITE" id="PS51186"/>
    </source>
</evidence>
<dbReference type="CDD" id="cd04301">
    <property type="entry name" value="NAT_SF"/>
    <property type="match status" value="1"/>
</dbReference>
<dbReference type="AlphaFoldDB" id="A0A3M0FZX4"/>
<name>A0A3M0FZX4_9ACTN</name>
<evidence type="ECO:0000313" key="5">
    <source>
        <dbReference type="Proteomes" id="UP000275256"/>
    </source>
</evidence>
<dbReference type="PANTHER" id="PTHR43877">
    <property type="entry name" value="AMINOALKYLPHOSPHONATE N-ACETYLTRANSFERASE-RELATED-RELATED"/>
    <property type="match status" value="1"/>
</dbReference>
<dbReference type="InterPro" id="IPR050832">
    <property type="entry name" value="Bact_Acetyltransf"/>
</dbReference>
<protein>
    <submittedName>
        <fullName evidence="4">GNAT family N-acetyltransferase</fullName>
    </submittedName>
</protein>
<proteinExistence type="predicted"/>
<dbReference type="Proteomes" id="UP000275256">
    <property type="component" value="Unassembled WGS sequence"/>
</dbReference>
<dbReference type="Pfam" id="PF00583">
    <property type="entry name" value="Acetyltransf_1"/>
    <property type="match status" value="1"/>
</dbReference>
<dbReference type="InterPro" id="IPR016181">
    <property type="entry name" value="Acyl_CoA_acyltransferase"/>
</dbReference>
<keyword evidence="2" id="KW-0012">Acyltransferase</keyword>
<comment type="caution">
    <text evidence="4">The sequence shown here is derived from an EMBL/GenBank/DDBJ whole genome shotgun (WGS) entry which is preliminary data.</text>
</comment>
<evidence type="ECO:0000256" key="2">
    <source>
        <dbReference type="ARBA" id="ARBA00023315"/>
    </source>
</evidence>
<dbReference type="SUPFAM" id="SSF55729">
    <property type="entry name" value="Acyl-CoA N-acyltransferases (Nat)"/>
    <property type="match status" value="1"/>
</dbReference>
<keyword evidence="5" id="KW-1185">Reference proteome</keyword>
<dbReference type="GO" id="GO:0016747">
    <property type="term" value="F:acyltransferase activity, transferring groups other than amino-acyl groups"/>
    <property type="evidence" value="ECO:0007669"/>
    <property type="project" value="InterPro"/>
</dbReference>
<dbReference type="PROSITE" id="PS51186">
    <property type="entry name" value="GNAT"/>
    <property type="match status" value="1"/>
</dbReference>
<keyword evidence="1 4" id="KW-0808">Transferase</keyword>
<accession>A0A3M0FZX4</accession>
<sequence length="202" mass="22281">MDPHHWRRPGYWRLAVRIQTLPSKAALHHTNNFPSPIAHTWAMDITFRPALAADTPFLTEMLAAAASWRPEGPTASIDTVSNTLALARYVSDWPQSGDLGVIAEIEEPIGAAWLRYFTDMDPSYGFIDAATPELSMGVVARCRSRGVGRRLLQVLLSAARSQGIQAVSLSVDPDNYARQLYQGLGFESVCQPTSSITMRLQL</sequence>
<dbReference type="Gene3D" id="3.40.630.30">
    <property type="match status" value="1"/>
</dbReference>